<feature type="compositionally biased region" description="Polar residues" evidence="2">
    <location>
        <begin position="43"/>
        <end position="70"/>
    </location>
</feature>
<feature type="compositionally biased region" description="Basic and acidic residues" evidence="2">
    <location>
        <begin position="419"/>
        <end position="442"/>
    </location>
</feature>
<dbReference type="KEGG" id="gtt:GUITHDRAFT_118100"/>
<proteinExistence type="predicted"/>
<feature type="region of interest" description="Disordered" evidence="2">
    <location>
        <begin position="419"/>
        <end position="454"/>
    </location>
</feature>
<reference evidence="3 5" key="1">
    <citation type="journal article" date="2012" name="Nature">
        <title>Algal genomes reveal evolutionary mosaicism and the fate of nucleomorphs.</title>
        <authorList>
            <consortium name="DOE Joint Genome Institute"/>
            <person name="Curtis B.A."/>
            <person name="Tanifuji G."/>
            <person name="Burki F."/>
            <person name="Gruber A."/>
            <person name="Irimia M."/>
            <person name="Maruyama S."/>
            <person name="Arias M.C."/>
            <person name="Ball S.G."/>
            <person name="Gile G.H."/>
            <person name="Hirakawa Y."/>
            <person name="Hopkins J.F."/>
            <person name="Kuo A."/>
            <person name="Rensing S.A."/>
            <person name="Schmutz J."/>
            <person name="Symeonidi A."/>
            <person name="Elias M."/>
            <person name="Eveleigh R.J."/>
            <person name="Herman E.K."/>
            <person name="Klute M.J."/>
            <person name="Nakayama T."/>
            <person name="Obornik M."/>
            <person name="Reyes-Prieto A."/>
            <person name="Armbrust E.V."/>
            <person name="Aves S.J."/>
            <person name="Beiko R.G."/>
            <person name="Coutinho P."/>
            <person name="Dacks J.B."/>
            <person name="Durnford D.G."/>
            <person name="Fast N.M."/>
            <person name="Green B.R."/>
            <person name="Grisdale C.J."/>
            <person name="Hempel F."/>
            <person name="Henrissat B."/>
            <person name="Hoppner M.P."/>
            <person name="Ishida K."/>
            <person name="Kim E."/>
            <person name="Koreny L."/>
            <person name="Kroth P.G."/>
            <person name="Liu Y."/>
            <person name="Malik S.B."/>
            <person name="Maier U.G."/>
            <person name="McRose D."/>
            <person name="Mock T."/>
            <person name="Neilson J.A."/>
            <person name="Onodera N.T."/>
            <person name="Poole A.M."/>
            <person name="Pritham E.J."/>
            <person name="Richards T.A."/>
            <person name="Rocap G."/>
            <person name="Roy S.W."/>
            <person name="Sarai C."/>
            <person name="Schaack S."/>
            <person name="Shirato S."/>
            <person name="Slamovits C.H."/>
            <person name="Spencer D.F."/>
            <person name="Suzuki S."/>
            <person name="Worden A.Z."/>
            <person name="Zauner S."/>
            <person name="Barry K."/>
            <person name="Bell C."/>
            <person name="Bharti A.K."/>
            <person name="Crow J.A."/>
            <person name="Grimwood J."/>
            <person name="Kramer R."/>
            <person name="Lindquist E."/>
            <person name="Lucas S."/>
            <person name="Salamov A."/>
            <person name="McFadden G.I."/>
            <person name="Lane C.E."/>
            <person name="Keeling P.J."/>
            <person name="Gray M.W."/>
            <person name="Grigoriev I.V."/>
            <person name="Archibald J.M."/>
        </authorList>
    </citation>
    <scope>NUCLEOTIDE SEQUENCE</scope>
    <source>
        <strain evidence="3 5">CCMP2712</strain>
    </source>
</reference>
<evidence type="ECO:0000256" key="2">
    <source>
        <dbReference type="SAM" id="MobiDB-lite"/>
    </source>
</evidence>
<feature type="coiled-coil region" evidence="1">
    <location>
        <begin position="134"/>
        <end position="182"/>
    </location>
</feature>
<protein>
    <submittedName>
        <fullName evidence="3 4">Uncharacterized protein</fullName>
    </submittedName>
</protein>
<reference evidence="5" key="2">
    <citation type="submission" date="2012-11" db="EMBL/GenBank/DDBJ databases">
        <authorList>
            <person name="Kuo A."/>
            <person name="Curtis B.A."/>
            <person name="Tanifuji G."/>
            <person name="Burki F."/>
            <person name="Gruber A."/>
            <person name="Irimia M."/>
            <person name="Maruyama S."/>
            <person name="Arias M.C."/>
            <person name="Ball S.G."/>
            <person name="Gile G.H."/>
            <person name="Hirakawa Y."/>
            <person name="Hopkins J.F."/>
            <person name="Rensing S.A."/>
            <person name="Schmutz J."/>
            <person name="Symeonidi A."/>
            <person name="Elias M."/>
            <person name="Eveleigh R.J."/>
            <person name="Herman E.K."/>
            <person name="Klute M.J."/>
            <person name="Nakayama T."/>
            <person name="Obornik M."/>
            <person name="Reyes-Prieto A."/>
            <person name="Armbrust E.V."/>
            <person name="Aves S.J."/>
            <person name="Beiko R.G."/>
            <person name="Coutinho P."/>
            <person name="Dacks J.B."/>
            <person name="Durnford D.G."/>
            <person name="Fast N.M."/>
            <person name="Green B.R."/>
            <person name="Grisdale C."/>
            <person name="Hempe F."/>
            <person name="Henrissat B."/>
            <person name="Hoppner M.P."/>
            <person name="Ishida K.-I."/>
            <person name="Kim E."/>
            <person name="Koreny L."/>
            <person name="Kroth P.G."/>
            <person name="Liu Y."/>
            <person name="Malik S.-B."/>
            <person name="Maier U.G."/>
            <person name="McRose D."/>
            <person name="Mock T."/>
            <person name="Neilson J.A."/>
            <person name="Onodera N.T."/>
            <person name="Poole A.M."/>
            <person name="Pritham E.J."/>
            <person name="Richards T.A."/>
            <person name="Rocap G."/>
            <person name="Roy S.W."/>
            <person name="Sarai C."/>
            <person name="Schaack S."/>
            <person name="Shirato S."/>
            <person name="Slamovits C.H."/>
            <person name="Spencer D.F."/>
            <person name="Suzuki S."/>
            <person name="Worden A.Z."/>
            <person name="Zauner S."/>
            <person name="Barry K."/>
            <person name="Bell C."/>
            <person name="Bharti A.K."/>
            <person name="Crow J.A."/>
            <person name="Grimwood J."/>
            <person name="Kramer R."/>
            <person name="Lindquist E."/>
            <person name="Lucas S."/>
            <person name="Salamov A."/>
            <person name="McFadden G.I."/>
            <person name="Lane C.E."/>
            <person name="Keeling P.J."/>
            <person name="Gray M.W."/>
            <person name="Grigoriev I.V."/>
            <person name="Archibald J.M."/>
        </authorList>
    </citation>
    <scope>NUCLEOTIDE SEQUENCE</scope>
    <source>
        <strain evidence="5">CCMP2712</strain>
    </source>
</reference>
<evidence type="ECO:0000256" key="1">
    <source>
        <dbReference type="SAM" id="Coils"/>
    </source>
</evidence>
<dbReference type="RefSeq" id="XP_005822695.1">
    <property type="nucleotide sequence ID" value="XM_005822638.1"/>
</dbReference>
<dbReference type="EnsemblProtists" id="EKX35715">
    <property type="protein sequence ID" value="EKX35715"/>
    <property type="gene ID" value="GUITHDRAFT_118100"/>
</dbReference>
<dbReference type="AlphaFoldDB" id="L1IIS3"/>
<dbReference type="PaxDb" id="55529-EKX35715"/>
<evidence type="ECO:0000313" key="5">
    <source>
        <dbReference type="Proteomes" id="UP000011087"/>
    </source>
</evidence>
<sequence>MNWEDVTEIDFKLEHWDQDELRQLKEKEKELLSRIEYLKSVKGDNQNSNQASSVIESQDANDPSSSSCTSGEGEKEEPLSLTERVARLYAWQDATPGNQDLSTSHLATCFAFVSEENDKLRQTVQDLEFFHKTVDDAEEQRRLSQETISTLELRLEAQLKRIVSLKEQLSEARRREKQLKMLLGRKFDNSAEVMAAIDMQGTWRQVKQLVEGLVREVKVCRHEQDESLELYERMLNDILCEKNQADMAHQEASRASAASSSWAEALSKRLTRTRTFHAWRHHTSVKIRRVQLATSSRVARHHARLGCFSWWRASVESSRAQRRLTRSWSGLLALRAWRELLERKRGLRERSRRELEQRRIRKMLDVWREEVVLERHVLGLEQGRVERKVRKLLTSWKLLLIMRRAKSLVLHKLTRDLYESSEPSKVDEAPREDVQEAMRSQETEAAAASMEDLD</sequence>
<name>L1IIS3_GUITC</name>
<dbReference type="HOGENOM" id="CLU_603324_0_0_1"/>
<evidence type="ECO:0000313" key="3">
    <source>
        <dbReference type="EMBL" id="EKX35715.1"/>
    </source>
</evidence>
<keyword evidence="1" id="KW-0175">Coiled coil</keyword>
<evidence type="ECO:0000313" key="4">
    <source>
        <dbReference type="EnsemblProtists" id="EKX35715"/>
    </source>
</evidence>
<feature type="region of interest" description="Disordered" evidence="2">
    <location>
        <begin position="42"/>
        <end position="79"/>
    </location>
</feature>
<reference evidence="4" key="3">
    <citation type="submission" date="2016-03" db="UniProtKB">
        <authorList>
            <consortium name="EnsemblProtists"/>
        </authorList>
    </citation>
    <scope>IDENTIFICATION</scope>
</reference>
<dbReference type="Proteomes" id="UP000011087">
    <property type="component" value="Unassembled WGS sequence"/>
</dbReference>
<dbReference type="GeneID" id="17292452"/>
<gene>
    <name evidence="3" type="ORF">GUITHDRAFT_118100</name>
</gene>
<accession>L1IIS3</accession>
<dbReference type="EMBL" id="JH993085">
    <property type="protein sequence ID" value="EKX35715.1"/>
    <property type="molecule type" value="Genomic_DNA"/>
</dbReference>
<organism evidence="3">
    <name type="scientific">Guillardia theta (strain CCMP2712)</name>
    <name type="common">Cryptophyte</name>
    <dbReference type="NCBI Taxonomy" id="905079"/>
    <lineage>
        <taxon>Eukaryota</taxon>
        <taxon>Cryptophyceae</taxon>
        <taxon>Pyrenomonadales</taxon>
        <taxon>Geminigeraceae</taxon>
        <taxon>Guillardia</taxon>
    </lineage>
</organism>
<keyword evidence="5" id="KW-1185">Reference proteome</keyword>